<name>A0ABP1R9L2_9HEXA</name>
<feature type="region of interest" description="Disordered" evidence="1">
    <location>
        <begin position="37"/>
        <end position="85"/>
    </location>
</feature>
<accession>A0ABP1R9L2</accession>
<feature type="compositionally biased region" description="Gly residues" evidence="1">
    <location>
        <begin position="37"/>
        <end position="79"/>
    </location>
</feature>
<comment type="caution">
    <text evidence="3">The sequence shown here is derived from an EMBL/GenBank/DDBJ whole genome shotgun (WGS) entry which is preliminary data.</text>
</comment>
<feature type="signal peptide" evidence="2">
    <location>
        <begin position="1"/>
        <end position="21"/>
    </location>
</feature>
<gene>
    <name evidence="3" type="ORF">ODALV1_LOCUS18041</name>
</gene>
<evidence type="ECO:0000256" key="2">
    <source>
        <dbReference type="SAM" id="SignalP"/>
    </source>
</evidence>
<evidence type="ECO:0000256" key="1">
    <source>
        <dbReference type="SAM" id="MobiDB-lite"/>
    </source>
</evidence>
<reference evidence="3 4" key="1">
    <citation type="submission" date="2024-08" db="EMBL/GenBank/DDBJ databases">
        <authorList>
            <person name="Cucini C."/>
            <person name="Frati F."/>
        </authorList>
    </citation>
    <scope>NUCLEOTIDE SEQUENCE [LARGE SCALE GENOMIC DNA]</scope>
</reference>
<sequence length="163" mass="16385">MVRVLLVSAVLAAVAVTVSVAISERRERQLRSLFGGGGAGGGAGQPGQPGGLFGGGGGGGGGGGFGGAGGSAGQSGMPGGFFQNDNSDFTVEDLLPIFSQASKKPSPASKANVKVGSKCKGVSGINDFVEDKHKKKEWLSYLLKLVDDGKKDCAEDLSEQLLD</sequence>
<keyword evidence="4" id="KW-1185">Reference proteome</keyword>
<protein>
    <submittedName>
        <fullName evidence="3">Uncharacterized protein</fullName>
    </submittedName>
</protein>
<proteinExistence type="predicted"/>
<feature type="chain" id="PRO_5045509158" evidence="2">
    <location>
        <begin position="22"/>
        <end position="163"/>
    </location>
</feature>
<evidence type="ECO:0000313" key="4">
    <source>
        <dbReference type="Proteomes" id="UP001642540"/>
    </source>
</evidence>
<keyword evidence="2" id="KW-0732">Signal</keyword>
<organism evidence="3 4">
    <name type="scientific">Orchesella dallaii</name>
    <dbReference type="NCBI Taxonomy" id="48710"/>
    <lineage>
        <taxon>Eukaryota</taxon>
        <taxon>Metazoa</taxon>
        <taxon>Ecdysozoa</taxon>
        <taxon>Arthropoda</taxon>
        <taxon>Hexapoda</taxon>
        <taxon>Collembola</taxon>
        <taxon>Entomobryomorpha</taxon>
        <taxon>Entomobryoidea</taxon>
        <taxon>Orchesellidae</taxon>
        <taxon>Orchesellinae</taxon>
        <taxon>Orchesella</taxon>
    </lineage>
</organism>
<dbReference type="Proteomes" id="UP001642540">
    <property type="component" value="Unassembled WGS sequence"/>
</dbReference>
<evidence type="ECO:0000313" key="3">
    <source>
        <dbReference type="EMBL" id="CAL8118228.1"/>
    </source>
</evidence>
<dbReference type="EMBL" id="CAXLJM020000057">
    <property type="protein sequence ID" value="CAL8118228.1"/>
    <property type="molecule type" value="Genomic_DNA"/>
</dbReference>